<sequence length="175" mass="19178">SSAPVAAAASRVTELQPDRLYLYMETPSWAGNTLCKSGSIAVFGNVVYSGLLNDHLWHLGVPLFTRLSVLLKHAKTTNGVSRTAFNAASYFSVRSPEEEHCLLLLFNELKLPQLQCNISVTDSEEKKKEERSDPGLFRRSPLCRATHSSGGGTLEAAVKRRLLLPLPPPPPLLLL</sequence>
<evidence type="ECO:0000313" key="1">
    <source>
        <dbReference type="EMBL" id="TMS15429.1"/>
    </source>
</evidence>
<reference evidence="1" key="1">
    <citation type="submission" date="2018-11" db="EMBL/GenBank/DDBJ databases">
        <title>The sequence and de novo assembly of Larimichthys crocea genome using PacBio and Hi-C technologies.</title>
        <authorList>
            <person name="Xu P."/>
            <person name="Chen B."/>
            <person name="Zhou Z."/>
            <person name="Ke Q."/>
            <person name="Wu Y."/>
            <person name="Bai H."/>
            <person name="Pu F."/>
        </authorList>
    </citation>
    <scope>NUCLEOTIDE SEQUENCE</scope>
    <source>
        <tissue evidence="1">Muscle</tissue>
    </source>
</reference>
<comment type="caution">
    <text evidence="1">The sequence shown here is derived from an EMBL/GenBank/DDBJ whole genome shotgun (WGS) entry which is preliminary data.</text>
</comment>
<evidence type="ECO:0000313" key="2">
    <source>
        <dbReference type="Proteomes" id="UP000793456"/>
    </source>
</evidence>
<gene>
    <name evidence="1" type="ORF">E3U43_021891</name>
</gene>
<keyword evidence="2" id="KW-1185">Reference proteome</keyword>
<accession>A0ACD3R8G0</accession>
<proteinExistence type="predicted"/>
<dbReference type="EMBL" id="CM011682">
    <property type="protein sequence ID" value="TMS15429.1"/>
    <property type="molecule type" value="Genomic_DNA"/>
</dbReference>
<protein>
    <submittedName>
        <fullName evidence="1">Uncharacterized protein</fullName>
    </submittedName>
</protein>
<name>A0ACD3R8G0_LARCR</name>
<feature type="non-terminal residue" evidence="1">
    <location>
        <position position="1"/>
    </location>
</feature>
<dbReference type="Proteomes" id="UP000793456">
    <property type="component" value="Chromosome IX"/>
</dbReference>
<organism evidence="1 2">
    <name type="scientific">Larimichthys crocea</name>
    <name type="common">Large yellow croaker</name>
    <name type="synonym">Pseudosciaena crocea</name>
    <dbReference type="NCBI Taxonomy" id="215358"/>
    <lineage>
        <taxon>Eukaryota</taxon>
        <taxon>Metazoa</taxon>
        <taxon>Chordata</taxon>
        <taxon>Craniata</taxon>
        <taxon>Vertebrata</taxon>
        <taxon>Euteleostomi</taxon>
        <taxon>Actinopterygii</taxon>
        <taxon>Neopterygii</taxon>
        <taxon>Teleostei</taxon>
        <taxon>Neoteleostei</taxon>
        <taxon>Acanthomorphata</taxon>
        <taxon>Eupercaria</taxon>
        <taxon>Sciaenidae</taxon>
        <taxon>Larimichthys</taxon>
    </lineage>
</organism>